<dbReference type="EMBL" id="CAJNOG010001518">
    <property type="protein sequence ID" value="CAF1450636.1"/>
    <property type="molecule type" value="Genomic_DNA"/>
</dbReference>
<evidence type="ECO:0000313" key="11">
    <source>
        <dbReference type="Proteomes" id="UP000663845"/>
    </source>
</evidence>
<evidence type="ECO:0000256" key="1">
    <source>
        <dbReference type="ARBA" id="ARBA00004141"/>
    </source>
</evidence>
<feature type="transmembrane region" description="Helical" evidence="8">
    <location>
        <begin position="18"/>
        <end position="40"/>
    </location>
</feature>
<feature type="transmembrane region" description="Helical" evidence="8">
    <location>
        <begin position="210"/>
        <end position="228"/>
    </location>
</feature>
<evidence type="ECO:0000256" key="5">
    <source>
        <dbReference type="ARBA" id="ARBA00023136"/>
    </source>
</evidence>
<name>A0A815PK80_9BILA</name>
<evidence type="ECO:0000256" key="7">
    <source>
        <dbReference type="ARBA" id="ARBA00023224"/>
    </source>
</evidence>
<keyword evidence="4" id="KW-0297">G-protein coupled receptor</keyword>
<keyword evidence="5 8" id="KW-0472">Membrane</keyword>
<protein>
    <recommendedName>
        <fullName evidence="9">G-protein coupled receptors family 1 profile domain-containing protein</fullName>
    </recommendedName>
</protein>
<dbReference type="InterPro" id="IPR017452">
    <property type="entry name" value="GPCR_Rhodpsn_7TM"/>
</dbReference>
<dbReference type="GO" id="GO:0004930">
    <property type="term" value="F:G protein-coupled receptor activity"/>
    <property type="evidence" value="ECO:0007669"/>
    <property type="project" value="UniProtKB-KW"/>
</dbReference>
<evidence type="ECO:0000259" key="9">
    <source>
        <dbReference type="PROSITE" id="PS50262"/>
    </source>
</evidence>
<keyword evidence="2 8" id="KW-0812">Transmembrane</keyword>
<comment type="caution">
    <text evidence="10">The sequence shown here is derived from an EMBL/GenBank/DDBJ whole genome shotgun (WGS) entry which is preliminary data.</text>
</comment>
<evidence type="ECO:0000256" key="4">
    <source>
        <dbReference type="ARBA" id="ARBA00023040"/>
    </source>
</evidence>
<dbReference type="GO" id="GO:0005886">
    <property type="term" value="C:plasma membrane"/>
    <property type="evidence" value="ECO:0007669"/>
    <property type="project" value="TreeGrafter"/>
</dbReference>
<evidence type="ECO:0000256" key="8">
    <source>
        <dbReference type="SAM" id="Phobius"/>
    </source>
</evidence>
<dbReference type="SUPFAM" id="SSF81321">
    <property type="entry name" value="Family A G protein-coupled receptor-like"/>
    <property type="match status" value="1"/>
</dbReference>
<dbReference type="AlphaFoldDB" id="A0A815PK80"/>
<accession>A0A815PK80</accession>
<dbReference type="PANTHER" id="PTHR24243">
    <property type="entry name" value="G-PROTEIN COUPLED RECEPTOR"/>
    <property type="match status" value="1"/>
</dbReference>
<keyword evidence="6" id="KW-0675">Receptor</keyword>
<feature type="transmembrane region" description="Helical" evidence="8">
    <location>
        <begin position="99"/>
        <end position="122"/>
    </location>
</feature>
<dbReference type="Pfam" id="PF00001">
    <property type="entry name" value="7tm_1"/>
    <property type="match status" value="1"/>
</dbReference>
<gene>
    <name evidence="10" type="ORF">JYZ213_LOCUS40667</name>
</gene>
<dbReference type="Proteomes" id="UP000663845">
    <property type="component" value="Unassembled WGS sequence"/>
</dbReference>
<dbReference type="PROSITE" id="PS50262">
    <property type="entry name" value="G_PROTEIN_RECEP_F1_2"/>
    <property type="match status" value="1"/>
</dbReference>
<evidence type="ECO:0000256" key="2">
    <source>
        <dbReference type="ARBA" id="ARBA00022692"/>
    </source>
</evidence>
<organism evidence="10 11">
    <name type="scientific">Adineta steineri</name>
    <dbReference type="NCBI Taxonomy" id="433720"/>
    <lineage>
        <taxon>Eukaryota</taxon>
        <taxon>Metazoa</taxon>
        <taxon>Spiralia</taxon>
        <taxon>Gnathifera</taxon>
        <taxon>Rotifera</taxon>
        <taxon>Eurotatoria</taxon>
        <taxon>Bdelloidea</taxon>
        <taxon>Adinetida</taxon>
        <taxon>Adinetidae</taxon>
        <taxon>Adineta</taxon>
    </lineage>
</organism>
<evidence type="ECO:0000256" key="6">
    <source>
        <dbReference type="ARBA" id="ARBA00023170"/>
    </source>
</evidence>
<dbReference type="InterPro" id="IPR000276">
    <property type="entry name" value="GPCR_Rhodpsn"/>
</dbReference>
<feature type="domain" description="G-protein coupled receptors family 1 profile" evidence="9">
    <location>
        <begin position="1"/>
        <end position="259"/>
    </location>
</feature>
<feature type="transmembrane region" description="Helical" evidence="8">
    <location>
        <begin position="143"/>
        <end position="170"/>
    </location>
</feature>
<keyword evidence="7" id="KW-0807">Transducer</keyword>
<reference evidence="10" key="1">
    <citation type="submission" date="2021-02" db="EMBL/GenBank/DDBJ databases">
        <authorList>
            <person name="Nowell W R."/>
        </authorList>
    </citation>
    <scope>NUCLEOTIDE SEQUENCE</scope>
</reference>
<dbReference type="Gene3D" id="1.20.1070.10">
    <property type="entry name" value="Rhodopsin 7-helix transmembrane proteins"/>
    <property type="match status" value="1"/>
</dbReference>
<evidence type="ECO:0000256" key="3">
    <source>
        <dbReference type="ARBA" id="ARBA00022989"/>
    </source>
</evidence>
<dbReference type="PANTHER" id="PTHR24243:SF233">
    <property type="entry name" value="THYROTROPIN-RELEASING HORMONE RECEPTOR"/>
    <property type="match status" value="1"/>
</dbReference>
<feature type="transmembrane region" description="Helical" evidence="8">
    <location>
        <begin position="61"/>
        <end position="79"/>
    </location>
</feature>
<keyword evidence="3 8" id="KW-1133">Transmembrane helix</keyword>
<feature type="transmembrane region" description="Helical" evidence="8">
    <location>
        <begin position="240"/>
        <end position="261"/>
    </location>
</feature>
<proteinExistence type="predicted"/>
<evidence type="ECO:0000313" key="10">
    <source>
        <dbReference type="EMBL" id="CAF1450636.1"/>
    </source>
</evidence>
<sequence length="315" mass="37160">MNVLTFIQRTYHRRACSLYLLIASVCDFIHLNFGPLSNILQYGFHYDWAINSNTYCKLKSYIAFVFTVISATLTVIASIDRYILSSRNTIRWKFSTPSIALQCILFSIFFWFFFSTPIAFCYTRHNHSSHNEQLICSNVSQRISCFLIQIIYTCIFNGFLPPLIMIYFGFLTCNNARDLRHRSLSDSARLQQINYQLTSMLILQTVKSSFASLPFAMFNCYLLATIKIEKSLLFQAKENLVNQIVYLLFWSNYTSFFVYIYSSDIFRHQCMKAIRRLVCCFYNGKRQHYYHRSDLKHLNTTENIFDTKYKPAQML</sequence>
<comment type="subcellular location">
    <subcellularLocation>
        <location evidence="1">Membrane</location>
        <topology evidence="1">Multi-pass membrane protein</topology>
    </subcellularLocation>
</comment>